<dbReference type="RefSeq" id="WP_014400115.1">
    <property type="nucleotide sequence ID" value="NC_017030.1"/>
</dbReference>
<reference evidence="1 2" key="1">
    <citation type="journal article" date="2012" name="J. Bacteriol.">
        <title>Complete Genome Sequence of the Fruiting Myxobacterium Corallococcus coralloides DSM 2259.</title>
        <authorList>
            <person name="Huntley S."/>
            <person name="Zhang Y."/>
            <person name="Treuner-Lange A."/>
            <person name="Kneip S."/>
            <person name="Sensen C.W."/>
            <person name="Sogaard-Andersen L."/>
        </authorList>
    </citation>
    <scope>NUCLEOTIDE SEQUENCE [LARGE SCALE GENOMIC DNA]</scope>
    <source>
        <strain evidence="2">ATCC 25202 / DSM 2259 / NBRC 100086 / M2</strain>
    </source>
</reference>
<keyword evidence="2" id="KW-1185">Reference proteome</keyword>
<dbReference type="Proteomes" id="UP000007587">
    <property type="component" value="Chromosome"/>
</dbReference>
<proteinExistence type="predicted"/>
<dbReference type="AlphaFoldDB" id="H8ML99"/>
<accession>H8ML99</accession>
<evidence type="ECO:0000313" key="1">
    <source>
        <dbReference type="EMBL" id="AFE07470.1"/>
    </source>
</evidence>
<dbReference type="PROSITE" id="PS51257">
    <property type="entry name" value="PROKAR_LIPOPROTEIN"/>
    <property type="match status" value="1"/>
</dbReference>
<dbReference type="OrthoDB" id="9810567at2"/>
<dbReference type="InParanoid" id="H8ML99"/>
<sequence length="135" mass="14614">MRRTVSGVLLALAAMGCGEDLQAPDVSSVRATRLEDGRVSLDVYVTCFALKGQQPADEDCGLPEDEPLCVDAGWYLATDAAFGTPLFTQRTCEPVGTVIRRKMTVVSPGVVPVEHDWRILVQVDPRSTRIILASP</sequence>
<organism evidence="1 2">
    <name type="scientific">Corallococcus coralloides (strain ATCC 25202 / DSM 2259 / NBRC 100086 / M2)</name>
    <name type="common">Myxococcus coralloides</name>
    <dbReference type="NCBI Taxonomy" id="1144275"/>
    <lineage>
        <taxon>Bacteria</taxon>
        <taxon>Pseudomonadati</taxon>
        <taxon>Myxococcota</taxon>
        <taxon>Myxococcia</taxon>
        <taxon>Myxococcales</taxon>
        <taxon>Cystobacterineae</taxon>
        <taxon>Myxococcaceae</taxon>
        <taxon>Corallococcus</taxon>
    </lineage>
</organism>
<evidence type="ECO:0000313" key="2">
    <source>
        <dbReference type="Proteomes" id="UP000007587"/>
    </source>
</evidence>
<reference evidence="2" key="2">
    <citation type="submission" date="2012-03" db="EMBL/GenBank/DDBJ databases">
        <title>Genome sequence of the fruiting myxobacterium Corallococcus coralloides DSM 2259.</title>
        <authorList>
            <person name="Huntley S."/>
            <person name="Zhang Y."/>
            <person name="Treuner-Lange A."/>
            <person name="Sensen C.W."/>
            <person name="Sogaard-Andersen L."/>
        </authorList>
    </citation>
    <scope>NUCLEOTIDE SEQUENCE [LARGE SCALE GENOMIC DNA]</scope>
    <source>
        <strain evidence="2">ATCC 25202 / DSM 2259 / NBRC 100086 / M2</strain>
    </source>
</reference>
<evidence type="ECO:0008006" key="3">
    <source>
        <dbReference type="Google" id="ProtNLM"/>
    </source>
</evidence>
<dbReference type="EMBL" id="CP003389">
    <property type="protein sequence ID" value="AFE07470.1"/>
    <property type="molecule type" value="Genomic_DNA"/>
</dbReference>
<dbReference type="HOGENOM" id="CLU_1882237_0_0_7"/>
<dbReference type="KEGG" id="ccx:COCOR_07332"/>
<name>H8ML99_CORCM</name>
<gene>
    <name evidence="1" type="ordered locus">COCOR_07332</name>
</gene>
<dbReference type="STRING" id="1144275.COCOR_07332"/>
<protein>
    <recommendedName>
        <fullName evidence="3">Lipoprotein</fullName>
    </recommendedName>
</protein>